<feature type="compositionally biased region" description="Basic and acidic residues" evidence="1">
    <location>
        <begin position="260"/>
        <end position="270"/>
    </location>
</feature>
<sequence length="800" mass="90336">MKRRFLGPSRKEPAGLCTIRRSTRDVSIDTLQAASIDSVSQASNDTIHHVSKNTIHRATIHPGTVHHVTVHSGTVHRNTIYHGTVCHNTIHPSTVHCNTIHPEGSVISDVIAVAETNTFNLTSQWYDWGSEDPFYGLPHEDPKDLIKRLEELASANKHDEISAYHIIYKIFPYRLSREAFSWFSKLQPKSLTCWEDIKEAFIGKFFSEAVATRTKRLDYMIKKREKGIMISMSQILDFIYSEENGDIGTPTTHVKQPDIQVHHADESKQKDKLNREKLVNHDTIEDDEYRVSGEHCKVEEADTKDPTSASIDSSNSESIDIRTSETIDTNICHRSIPSTIPDATTVYIHISTRAMKRGFLSPSRKEPAGLCTIRTSKREVSIDTLQAASIDSIHHQSIDTIHPTSIDKRQATVIDRANKSTVHRDTIHRDTIQIPSIDTILVPSFDTVHPNTVHPNTVHRDTIYRDTIYLPSIDTIHVPSIDTVHPVSVDTIHIPSIDTVHPVSVDTIHLPSINIVHPVSLDTVRPNTVHRDTVHPNTVDTVHRDTVHRNIIHRGTVPPMTNTTYGETEKVEVLILKIDKKGIWRDEEGRPCSPTGQLINAEGSVIPDIIDVPETNTFNLTSQWYDWGSEDPFNGLPHEDPKDLIKRLEELASANKHDEISADHIICKIFPYCLSRDAFSWFSKLQPRSLTCWEDIKGAFLDHEKGIITSLSQISISQIMDFAYSEQDEDFEIPTTHVKQPDIQVHHADESKQKDELNREKLVNHDTVKDDEYHVSGEQSKVEGADTKDPTSASIDSSNS</sequence>
<evidence type="ECO:0000313" key="2">
    <source>
        <dbReference type="EMBL" id="KAF2549080.1"/>
    </source>
</evidence>
<dbReference type="PANTHER" id="PTHR33223:SF11">
    <property type="entry name" value="ELEMENT PROTEIN, PUTATIVE-RELATED"/>
    <property type="match status" value="1"/>
</dbReference>
<protein>
    <recommendedName>
        <fullName evidence="3">Retrotransposon gag domain-containing protein</fullName>
    </recommendedName>
</protein>
<feature type="compositionally biased region" description="Polar residues" evidence="1">
    <location>
        <begin position="790"/>
        <end position="800"/>
    </location>
</feature>
<dbReference type="EMBL" id="QGKY02001925">
    <property type="protein sequence ID" value="KAF2549080.1"/>
    <property type="molecule type" value="Genomic_DNA"/>
</dbReference>
<comment type="caution">
    <text evidence="2">The sequence shown here is derived from an EMBL/GenBank/DDBJ whole genome shotgun (WGS) entry which is preliminary data.</text>
</comment>
<evidence type="ECO:0008006" key="3">
    <source>
        <dbReference type="Google" id="ProtNLM"/>
    </source>
</evidence>
<reference evidence="2" key="1">
    <citation type="submission" date="2019-12" db="EMBL/GenBank/DDBJ databases">
        <title>Genome sequencing and annotation of Brassica cretica.</title>
        <authorList>
            <person name="Studholme D.J."/>
            <person name="Sarris P.F."/>
        </authorList>
    </citation>
    <scope>NUCLEOTIDE SEQUENCE</scope>
    <source>
        <strain evidence="2">PFS-102/07</strain>
        <tissue evidence="2">Leaf</tissue>
    </source>
</reference>
<proteinExistence type="predicted"/>
<evidence type="ECO:0000256" key="1">
    <source>
        <dbReference type="SAM" id="MobiDB-lite"/>
    </source>
</evidence>
<feature type="region of interest" description="Disordered" evidence="1">
    <location>
        <begin position="300"/>
        <end position="319"/>
    </location>
</feature>
<feature type="compositionally biased region" description="Basic and acidic residues" evidence="1">
    <location>
        <begin position="744"/>
        <end position="789"/>
    </location>
</feature>
<dbReference type="PANTHER" id="PTHR33223">
    <property type="entry name" value="CCHC-TYPE DOMAIN-CONTAINING PROTEIN"/>
    <property type="match status" value="1"/>
</dbReference>
<dbReference type="AlphaFoldDB" id="A0A8S9GVH7"/>
<feature type="region of interest" description="Disordered" evidence="1">
    <location>
        <begin position="250"/>
        <end position="270"/>
    </location>
</feature>
<organism evidence="2">
    <name type="scientific">Brassica cretica</name>
    <name type="common">Mustard</name>
    <dbReference type="NCBI Taxonomy" id="69181"/>
    <lineage>
        <taxon>Eukaryota</taxon>
        <taxon>Viridiplantae</taxon>
        <taxon>Streptophyta</taxon>
        <taxon>Embryophyta</taxon>
        <taxon>Tracheophyta</taxon>
        <taxon>Spermatophyta</taxon>
        <taxon>Magnoliopsida</taxon>
        <taxon>eudicotyledons</taxon>
        <taxon>Gunneridae</taxon>
        <taxon>Pentapetalae</taxon>
        <taxon>rosids</taxon>
        <taxon>malvids</taxon>
        <taxon>Brassicales</taxon>
        <taxon>Brassicaceae</taxon>
        <taxon>Brassiceae</taxon>
        <taxon>Brassica</taxon>
    </lineage>
</organism>
<accession>A0A8S9GVH7</accession>
<name>A0A8S9GVH7_BRACR</name>
<gene>
    <name evidence="2" type="ORF">F2Q70_00022227</name>
</gene>
<feature type="compositionally biased region" description="Low complexity" evidence="1">
    <location>
        <begin position="308"/>
        <end position="318"/>
    </location>
</feature>
<feature type="region of interest" description="Disordered" evidence="1">
    <location>
        <begin position="737"/>
        <end position="800"/>
    </location>
</feature>